<evidence type="ECO:0000256" key="1">
    <source>
        <dbReference type="SAM" id="MobiDB-lite"/>
    </source>
</evidence>
<evidence type="ECO:0000313" key="2">
    <source>
        <dbReference type="EMBL" id="SBT40849.1"/>
    </source>
</evidence>
<protein>
    <submittedName>
        <fullName evidence="2">Uncharacterized protein</fullName>
    </submittedName>
</protein>
<sequence length="94" mass="10997">MHVRMYPRIHVHMSGVLLQGKKSTNLYSAPFLTNKRESPPGRKEKWQTSKPESSLRHRINDKLRQKCDSPFKFSKAYVSKMVNEKSLAESVFNF</sequence>
<feature type="region of interest" description="Disordered" evidence="1">
    <location>
        <begin position="28"/>
        <end position="60"/>
    </location>
</feature>
<proteinExistence type="predicted"/>
<organism evidence="2 3">
    <name type="scientific">Plasmodium ovale wallikeri</name>
    <dbReference type="NCBI Taxonomy" id="864142"/>
    <lineage>
        <taxon>Eukaryota</taxon>
        <taxon>Sar</taxon>
        <taxon>Alveolata</taxon>
        <taxon>Apicomplexa</taxon>
        <taxon>Aconoidasida</taxon>
        <taxon>Haemosporida</taxon>
        <taxon>Plasmodiidae</taxon>
        <taxon>Plasmodium</taxon>
        <taxon>Plasmodium (Plasmodium)</taxon>
    </lineage>
</organism>
<dbReference type="AlphaFoldDB" id="A0A1A8ZAF2"/>
<dbReference type="Proteomes" id="UP000078555">
    <property type="component" value="Unassembled WGS sequence"/>
</dbReference>
<reference evidence="3" key="1">
    <citation type="submission" date="2016-05" db="EMBL/GenBank/DDBJ databases">
        <authorList>
            <person name="Naeem R."/>
        </authorList>
    </citation>
    <scope>NUCLEOTIDE SEQUENCE [LARGE SCALE GENOMIC DNA]</scope>
</reference>
<feature type="compositionally biased region" description="Basic and acidic residues" evidence="1">
    <location>
        <begin position="34"/>
        <end position="60"/>
    </location>
</feature>
<name>A0A1A8ZAF2_PLAOA</name>
<evidence type="ECO:0000313" key="3">
    <source>
        <dbReference type="Proteomes" id="UP000078555"/>
    </source>
</evidence>
<gene>
    <name evidence="2" type="ORF">POVWA1_042880</name>
</gene>
<dbReference type="EMBL" id="FLRD01000116">
    <property type="protein sequence ID" value="SBT40849.1"/>
    <property type="molecule type" value="Genomic_DNA"/>
</dbReference>
<accession>A0A1A8ZAF2</accession>
<keyword evidence="3" id="KW-1185">Reference proteome</keyword>